<evidence type="ECO:0000313" key="2">
    <source>
        <dbReference type="EMBL" id="KSU77563.1"/>
    </source>
</evidence>
<gene>
    <name evidence="2" type="ORF">AS031_05645</name>
</gene>
<protein>
    <submittedName>
        <fullName evidence="2">Transcriptional regulator</fullName>
    </submittedName>
</protein>
<dbReference type="SUPFAM" id="SSF51182">
    <property type="entry name" value="RmlC-like cupins"/>
    <property type="match status" value="1"/>
</dbReference>
<feature type="domain" description="(S)-ureidoglycine aminohydrolase cupin" evidence="1">
    <location>
        <begin position="42"/>
        <end position="115"/>
    </location>
</feature>
<dbReference type="OrthoDB" id="9799053at2"/>
<name>A0A0V8IS12_9MICC</name>
<comment type="caution">
    <text evidence="2">The sequence shown here is derived from an EMBL/GenBank/DDBJ whole genome shotgun (WGS) entry which is preliminary data.</text>
</comment>
<dbReference type="Gene3D" id="2.60.120.10">
    <property type="entry name" value="Jelly Rolls"/>
    <property type="match status" value="1"/>
</dbReference>
<organism evidence="2 3">
    <name type="scientific">Pseudarthrobacter enclensis</name>
    <dbReference type="NCBI Taxonomy" id="993070"/>
    <lineage>
        <taxon>Bacteria</taxon>
        <taxon>Bacillati</taxon>
        <taxon>Actinomycetota</taxon>
        <taxon>Actinomycetes</taxon>
        <taxon>Micrococcales</taxon>
        <taxon>Micrococcaceae</taxon>
        <taxon>Pseudarthrobacter</taxon>
    </lineage>
</organism>
<dbReference type="InterPro" id="IPR011051">
    <property type="entry name" value="RmlC_Cupin_sf"/>
</dbReference>
<proteinExistence type="predicted"/>
<dbReference type="Proteomes" id="UP000053199">
    <property type="component" value="Unassembled WGS sequence"/>
</dbReference>
<evidence type="ECO:0000313" key="3">
    <source>
        <dbReference type="Proteomes" id="UP000053199"/>
    </source>
</evidence>
<reference evidence="2 3" key="1">
    <citation type="journal article" date="2014" name="Arch. Microbiol.">
        <title>Arthrobacter enclensis sp. nov., isolated from sediment sample.</title>
        <authorList>
            <person name="Dastager S.G."/>
            <person name="Liu Q."/>
            <person name="Tang S.K."/>
            <person name="Krishnamurthi S."/>
            <person name="Lee J.C."/>
            <person name="Li W.J."/>
        </authorList>
    </citation>
    <scope>NUCLEOTIDE SEQUENCE [LARGE SCALE GENOMIC DNA]</scope>
    <source>
        <strain evidence="2 3">NIO-1008</strain>
    </source>
</reference>
<evidence type="ECO:0000259" key="1">
    <source>
        <dbReference type="Pfam" id="PF05899"/>
    </source>
</evidence>
<dbReference type="Pfam" id="PF05899">
    <property type="entry name" value="Cupin_3"/>
    <property type="match status" value="1"/>
</dbReference>
<dbReference type="PANTHER" id="PTHR40943">
    <property type="entry name" value="CYTOPLASMIC PROTEIN-RELATED"/>
    <property type="match status" value="1"/>
</dbReference>
<dbReference type="RefSeq" id="WP_058267156.1">
    <property type="nucleotide sequence ID" value="NZ_FMAZ01000002.1"/>
</dbReference>
<dbReference type="PANTHER" id="PTHR40943:SF1">
    <property type="entry name" value="CYTOPLASMIC PROTEIN"/>
    <property type="match status" value="1"/>
</dbReference>
<sequence>MTIAYRAADLDANDLEESLLAPPSATPLSGDITVRSRGEFVSEDGRIASGTWETETGKSRWEFLTKGEIIYVLSGKMTVQRDGGDEVLLSAGDTAYFPIGWTGTWTVHERLRKVFVVYNA</sequence>
<dbReference type="AlphaFoldDB" id="A0A0V8IS12"/>
<accession>A0A0V8IS12</accession>
<dbReference type="EMBL" id="LNQM01000002">
    <property type="protein sequence ID" value="KSU77563.1"/>
    <property type="molecule type" value="Genomic_DNA"/>
</dbReference>
<keyword evidence="3" id="KW-1185">Reference proteome</keyword>
<dbReference type="InterPro" id="IPR014710">
    <property type="entry name" value="RmlC-like_jellyroll"/>
</dbReference>
<dbReference type="InterPro" id="IPR008579">
    <property type="entry name" value="UGlyAH_Cupin_dom"/>
</dbReference>